<sequence length="83" mass="9905">MPFHFRRAKLSLGELRFNIQQSNPFLNNSYCPSLCFHFLMKITEVIVTRIELVNYTRKKEKKRQVWVLQKMEQSNSSISPQLS</sequence>
<dbReference type="InParanoid" id="A0A2K1ZAK1"/>
<dbReference type="EMBL" id="CM009297">
    <property type="protein sequence ID" value="PNT22306.1"/>
    <property type="molecule type" value="Genomic_DNA"/>
</dbReference>
<gene>
    <name evidence="1" type="ORF">POPTR_008G025400</name>
</gene>
<dbReference type="Proteomes" id="UP000006729">
    <property type="component" value="Chromosome 8"/>
</dbReference>
<evidence type="ECO:0000313" key="1">
    <source>
        <dbReference type="EMBL" id="PNT22306.1"/>
    </source>
</evidence>
<organism evidence="1 2">
    <name type="scientific">Populus trichocarpa</name>
    <name type="common">Western balsam poplar</name>
    <name type="synonym">Populus balsamifera subsp. trichocarpa</name>
    <dbReference type="NCBI Taxonomy" id="3694"/>
    <lineage>
        <taxon>Eukaryota</taxon>
        <taxon>Viridiplantae</taxon>
        <taxon>Streptophyta</taxon>
        <taxon>Embryophyta</taxon>
        <taxon>Tracheophyta</taxon>
        <taxon>Spermatophyta</taxon>
        <taxon>Magnoliopsida</taxon>
        <taxon>eudicotyledons</taxon>
        <taxon>Gunneridae</taxon>
        <taxon>Pentapetalae</taxon>
        <taxon>rosids</taxon>
        <taxon>fabids</taxon>
        <taxon>Malpighiales</taxon>
        <taxon>Salicaceae</taxon>
        <taxon>Saliceae</taxon>
        <taxon>Populus</taxon>
    </lineage>
</organism>
<name>A0A2K1ZAK1_POPTR</name>
<evidence type="ECO:0000313" key="2">
    <source>
        <dbReference type="Proteomes" id="UP000006729"/>
    </source>
</evidence>
<keyword evidence="2" id="KW-1185">Reference proteome</keyword>
<reference evidence="1 2" key="1">
    <citation type="journal article" date="2006" name="Science">
        <title>The genome of black cottonwood, Populus trichocarpa (Torr. &amp; Gray).</title>
        <authorList>
            <person name="Tuskan G.A."/>
            <person name="Difazio S."/>
            <person name="Jansson S."/>
            <person name="Bohlmann J."/>
            <person name="Grigoriev I."/>
            <person name="Hellsten U."/>
            <person name="Putnam N."/>
            <person name="Ralph S."/>
            <person name="Rombauts S."/>
            <person name="Salamov A."/>
            <person name="Schein J."/>
            <person name="Sterck L."/>
            <person name="Aerts A."/>
            <person name="Bhalerao R.R."/>
            <person name="Bhalerao R.P."/>
            <person name="Blaudez D."/>
            <person name="Boerjan W."/>
            <person name="Brun A."/>
            <person name="Brunner A."/>
            <person name="Busov V."/>
            <person name="Campbell M."/>
            <person name="Carlson J."/>
            <person name="Chalot M."/>
            <person name="Chapman J."/>
            <person name="Chen G.L."/>
            <person name="Cooper D."/>
            <person name="Coutinho P.M."/>
            <person name="Couturier J."/>
            <person name="Covert S."/>
            <person name="Cronk Q."/>
            <person name="Cunningham R."/>
            <person name="Davis J."/>
            <person name="Degroeve S."/>
            <person name="Dejardin A."/>
            <person name="Depamphilis C."/>
            <person name="Detter J."/>
            <person name="Dirks B."/>
            <person name="Dubchak I."/>
            <person name="Duplessis S."/>
            <person name="Ehlting J."/>
            <person name="Ellis B."/>
            <person name="Gendler K."/>
            <person name="Goodstein D."/>
            <person name="Gribskov M."/>
            <person name="Grimwood J."/>
            <person name="Groover A."/>
            <person name="Gunter L."/>
            <person name="Hamberger B."/>
            <person name="Heinze B."/>
            <person name="Helariutta Y."/>
            <person name="Henrissat B."/>
            <person name="Holligan D."/>
            <person name="Holt R."/>
            <person name="Huang W."/>
            <person name="Islam-Faridi N."/>
            <person name="Jones S."/>
            <person name="Jones-Rhoades M."/>
            <person name="Jorgensen R."/>
            <person name="Joshi C."/>
            <person name="Kangasjarvi J."/>
            <person name="Karlsson J."/>
            <person name="Kelleher C."/>
            <person name="Kirkpatrick R."/>
            <person name="Kirst M."/>
            <person name="Kohler A."/>
            <person name="Kalluri U."/>
            <person name="Larimer F."/>
            <person name="Leebens-Mack J."/>
            <person name="Leple J.C."/>
            <person name="Locascio P."/>
            <person name="Lou Y."/>
            <person name="Lucas S."/>
            <person name="Martin F."/>
            <person name="Montanini B."/>
            <person name="Napoli C."/>
            <person name="Nelson D.R."/>
            <person name="Nelson C."/>
            <person name="Nieminen K."/>
            <person name="Nilsson O."/>
            <person name="Pereda V."/>
            <person name="Peter G."/>
            <person name="Philippe R."/>
            <person name="Pilate G."/>
            <person name="Poliakov A."/>
            <person name="Razumovskaya J."/>
            <person name="Richardson P."/>
            <person name="Rinaldi C."/>
            <person name="Ritland K."/>
            <person name="Rouze P."/>
            <person name="Ryaboy D."/>
            <person name="Schmutz J."/>
            <person name="Schrader J."/>
            <person name="Segerman B."/>
            <person name="Shin H."/>
            <person name="Siddiqui A."/>
            <person name="Sterky F."/>
            <person name="Terry A."/>
            <person name="Tsai C.J."/>
            <person name="Uberbacher E."/>
            <person name="Unneberg P."/>
            <person name="Vahala J."/>
            <person name="Wall K."/>
            <person name="Wessler S."/>
            <person name="Yang G."/>
            <person name="Yin T."/>
            <person name="Douglas C."/>
            <person name="Marra M."/>
            <person name="Sandberg G."/>
            <person name="Van de Peer Y."/>
            <person name="Rokhsar D."/>
        </authorList>
    </citation>
    <scope>NUCLEOTIDE SEQUENCE [LARGE SCALE GENOMIC DNA]</scope>
    <source>
        <strain evidence="2">cv. Nisqually</strain>
    </source>
</reference>
<accession>A0A2K1ZAK1</accession>
<dbReference type="AlphaFoldDB" id="A0A2K1ZAK1"/>
<protein>
    <submittedName>
        <fullName evidence="1">Uncharacterized protein</fullName>
    </submittedName>
</protein>
<proteinExistence type="predicted"/>